<dbReference type="PANTHER" id="PTHR31251:SF169">
    <property type="entry name" value="SQUAMOSA PROMOTER-BINDING-LIKE PROTEIN 8"/>
    <property type="match status" value="1"/>
</dbReference>
<feature type="compositionally biased region" description="Low complexity" evidence="4">
    <location>
        <begin position="35"/>
        <end position="44"/>
    </location>
</feature>
<feature type="domain" description="SBP-type" evidence="5">
    <location>
        <begin position="104"/>
        <end position="181"/>
    </location>
</feature>
<keyword evidence="1" id="KW-0479">Metal-binding</keyword>
<dbReference type="InterPro" id="IPR044817">
    <property type="entry name" value="SBP-like"/>
</dbReference>
<evidence type="ECO:0000256" key="2">
    <source>
        <dbReference type="ARBA" id="ARBA00022771"/>
    </source>
</evidence>
<organism evidence="6 7">
    <name type="scientific">Apatococcus lobatus</name>
    <dbReference type="NCBI Taxonomy" id="904363"/>
    <lineage>
        <taxon>Eukaryota</taxon>
        <taxon>Viridiplantae</taxon>
        <taxon>Chlorophyta</taxon>
        <taxon>core chlorophytes</taxon>
        <taxon>Trebouxiophyceae</taxon>
        <taxon>Chlorellales</taxon>
        <taxon>Chlorellaceae</taxon>
        <taxon>Apatococcus</taxon>
    </lineage>
</organism>
<feature type="region of interest" description="Disordered" evidence="4">
    <location>
        <begin position="171"/>
        <end position="246"/>
    </location>
</feature>
<evidence type="ECO:0000256" key="4">
    <source>
        <dbReference type="SAM" id="MobiDB-lite"/>
    </source>
</evidence>
<feature type="compositionally biased region" description="Low complexity" evidence="4">
    <location>
        <begin position="331"/>
        <end position="344"/>
    </location>
</feature>
<evidence type="ECO:0000313" key="6">
    <source>
        <dbReference type="EMBL" id="KAK9833146.1"/>
    </source>
</evidence>
<dbReference type="InterPro" id="IPR036893">
    <property type="entry name" value="SBP_sf"/>
</dbReference>
<accession>A0AAW1RH55</accession>
<evidence type="ECO:0000256" key="1">
    <source>
        <dbReference type="ARBA" id="ARBA00022723"/>
    </source>
</evidence>
<dbReference type="InterPro" id="IPR004333">
    <property type="entry name" value="SBP_dom"/>
</dbReference>
<feature type="region of interest" description="Disordered" evidence="4">
    <location>
        <begin position="522"/>
        <end position="555"/>
    </location>
</feature>
<dbReference type="PANTHER" id="PTHR31251">
    <property type="entry name" value="SQUAMOSA PROMOTER-BINDING-LIKE PROTEIN 4"/>
    <property type="match status" value="1"/>
</dbReference>
<feature type="compositionally biased region" description="Basic residues" evidence="4">
    <location>
        <begin position="175"/>
        <end position="184"/>
    </location>
</feature>
<proteinExistence type="predicted"/>
<dbReference type="Gene3D" id="4.10.1100.10">
    <property type="entry name" value="Transcription factor, SBP-box domain"/>
    <property type="match status" value="1"/>
</dbReference>
<evidence type="ECO:0000259" key="5">
    <source>
        <dbReference type="PROSITE" id="PS51141"/>
    </source>
</evidence>
<dbReference type="Proteomes" id="UP001438707">
    <property type="component" value="Unassembled WGS sequence"/>
</dbReference>
<feature type="region of interest" description="Disordered" evidence="4">
    <location>
        <begin position="1"/>
        <end position="96"/>
    </location>
</feature>
<evidence type="ECO:0000256" key="3">
    <source>
        <dbReference type="ARBA" id="ARBA00022833"/>
    </source>
</evidence>
<dbReference type="EMBL" id="JALJOS010000011">
    <property type="protein sequence ID" value="KAK9833146.1"/>
    <property type="molecule type" value="Genomic_DNA"/>
</dbReference>
<feature type="compositionally biased region" description="Polar residues" evidence="4">
    <location>
        <begin position="530"/>
        <end position="540"/>
    </location>
</feature>
<feature type="region of interest" description="Disordered" evidence="4">
    <location>
        <begin position="331"/>
        <end position="358"/>
    </location>
</feature>
<protein>
    <recommendedName>
        <fullName evidence="5">SBP-type domain-containing protein</fullName>
    </recommendedName>
</protein>
<dbReference type="AlphaFoldDB" id="A0AAW1RH55"/>
<dbReference type="Pfam" id="PF03110">
    <property type="entry name" value="SBP"/>
    <property type="match status" value="1"/>
</dbReference>
<evidence type="ECO:0000313" key="7">
    <source>
        <dbReference type="Proteomes" id="UP001438707"/>
    </source>
</evidence>
<feature type="region of interest" description="Disordered" evidence="4">
    <location>
        <begin position="569"/>
        <end position="644"/>
    </location>
</feature>
<keyword evidence="7" id="KW-1185">Reference proteome</keyword>
<feature type="compositionally biased region" description="Basic residues" evidence="4">
    <location>
        <begin position="192"/>
        <end position="201"/>
    </location>
</feature>
<feature type="compositionally biased region" description="Low complexity" evidence="4">
    <location>
        <begin position="51"/>
        <end position="74"/>
    </location>
</feature>
<dbReference type="GO" id="GO:0005634">
    <property type="term" value="C:nucleus"/>
    <property type="evidence" value="ECO:0007669"/>
    <property type="project" value="InterPro"/>
</dbReference>
<dbReference type="GO" id="GO:0008270">
    <property type="term" value="F:zinc ion binding"/>
    <property type="evidence" value="ECO:0007669"/>
    <property type="project" value="UniProtKB-KW"/>
</dbReference>
<reference evidence="6 7" key="1">
    <citation type="journal article" date="2024" name="Nat. Commun.">
        <title>Phylogenomics reveals the evolutionary origins of lichenization in chlorophyte algae.</title>
        <authorList>
            <person name="Puginier C."/>
            <person name="Libourel C."/>
            <person name="Otte J."/>
            <person name="Skaloud P."/>
            <person name="Haon M."/>
            <person name="Grisel S."/>
            <person name="Petersen M."/>
            <person name="Berrin J.G."/>
            <person name="Delaux P.M."/>
            <person name="Dal Grande F."/>
            <person name="Keller J."/>
        </authorList>
    </citation>
    <scope>NUCLEOTIDE SEQUENCE [LARGE SCALE GENOMIC DNA]</scope>
    <source>
        <strain evidence="6 7">SAG 2145</strain>
    </source>
</reference>
<keyword evidence="2" id="KW-0863">Zinc-finger</keyword>
<comment type="caution">
    <text evidence="6">The sequence shown here is derived from an EMBL/GenBank/DDBJ whole genome shotgun (WGS) entry which is preliminary data.</text>
</comment>
<dbReference type="SUPFAM" id="SSF103612">
    <property type="entry name" value="SBT domain"/>
    <property type="match status" value="1"/>
</dbReference>
<dbReference type="GO" id="GO:0003677">
    <property type="term" value="F:DNA binding"/>
    <property type="evidence" value="ECO:0007669"/>
    <property type="project" value="InterPro"/>
</dbReference>
<keyword evidence="3" id="KW-0862">Zinc</keyword>
<dbReference type="PROSITE" id="PS51141">
    <property type="entry name" value="ZF_SBP"/>
    <property type="match status" value="1"/>
</dbReference>
<name>A0AAW1RH55_9CHLO</name>
<gene>
    <name evidence="6" type="ORF">WJX74_008599</name>
</gene>
<sequence length="691" mass="75361">MGNESVESSPPPDNSEGRAEPATPSMHAEPEEEAPQSQPAADQPAAPPGASPQEAAGSTKDAAAAANKDATATSQPKTEEEEIPVVKANYDRDTSAPGQRKAVLMVCQVVGCAAPLGEGREYFKRCRICEMHLKLPALMREGQPQRFCQQCCRFHSVKDFEGDRRSCRTALGAHNGRRRKRSHGTSKADDHRHRKRSRRSASGRSNSPADTSQDESDQRFNKSAPLEVPSDMLLPPIGQSGRGPTLRQQHMWAGRVGMPSSWAASHEDFEYDPPAARVRRRTVSPRLLRYQGYGDSSYSNLVPRGFLRKPPPGSNVEIARMGRERVARMLPPSRPSMSHSHSASEIQARPSSRAYVPDPFGDQIPHADDFCYEDFGPMRARGGPLYNPSGRLVKGRQRYMLLGDGVVADEEEGLPLDEPEGESEGSMYFGGGGEEADRHLLIQDSELREYLNEAEKRCSRIARDSLVPILPDQNVHFQRYQVQGGRTVPLPGSPYDSAIDGTEGVWWPPSGRFQDLLNHEEYPTTPEGLQDTSQSQQESLQEGARLPGNDLDGPVMQSAFHAAAQQVFNSPPQPLLPDLLVPSDPEPTPGSLGSKASDEQTVQASLGWSPLKSGPPTLQITPASIHDAPPEATPSSLEQSLKPLQPLSPIGADFFNLFQETGGELQLSSIDDSLLHGLQDLLTPGKSPCEL</sequence>